<dbReference type="GO" id="GO:0003700">
    <property type="term" value="F:DNA-binding transcription factor activity"/>
    <property type="evidence" value="ECO:0007669"/>
    <property type="project" value="TreeGrafter"/>
</dbReference>
<feature type="transmembrane region" description="Helical" evidence="2">
    <location>
        <begin position="20"/>
        <end position="39"/>
    </location>
</feature>
<dbReference type="PROSITE" id="PS50042">
    <property type="entry name" value="CNMP_BINDING_3"/>
    <property type="match status" value="1"/>
</dbReference>
<feature type="region of interest" description="Disordered" evidence="1">
    <location>
        <begin position="210"/>
        <end position="236"/>
    </location>
</feature>
<evidence type="ECO:0000259" key="3">
    <source>
        <dbReference type="PROSITE" id="PS50042"/>
    </source>
</evidence>
<dbReference type="GO" id="GO:0005829">
    <property type="term" value="C:cytosol"/>
    <property type="evidence" value="ECO:0007669"/>
    <property type="project" value="TreeGrafter"/>
</dbReference>
<evidence type="ECO:0000256" key="1">
    <source>
        <dbReference type="SAM" id="MobiDB-lite"/>
    </source>
</evidence>
<evidence type="ECO:0000313" key="4">
    <source>
        <dbReference type="EMBL" id="SHL20807.1"/>
    </source>
</evidence>
<feature type="domain" description="Cyclic nucleotide-binding" evidence="3">
    <location>
        <begin position="102"/>
        <end position="185"/>
    </location>
</feature>
<dbReference type="InterPro" id="IPR050397">
    <property type="entry name" value="Env_Response_Regulators"/>
</dbReference>
<proteinExistence type="predicted"/>
<feature type="transmembrane region" description="Helical" evidence="2">
    <location>
        <begin position="51"/>
        <end position="74"/>
    </location>
</feature>
<dbReference type="RefSeq" id="WP_084732813.1">
    <property type="nucleotide sequence ID" value="NZ_FRBN01000007.1"/>
</dbReference>
<feature type="compositionally biased region" description="Polar residues" evidence="1">
    <location>
        <begin position="226"/>
        <end position="236"/>
    </location>
</feature>
<dbReference type="EMBL" id="FRBN01000007">
    <property type="protein sequence ID" value="SHL20807.1"/>
    <property type="molecule type" value="Genomic_DNA"/>
</dbReference>
<dbReference type="Gene3D" id="2.60.120.10">
    <property type="entry name" value="Jelly Rolls"/>
    <property type="match status" value="1"/>
</dbReference>
<dbReference type="SMART" id="SM00100">
    <property type="entry name" value="cNMP"/>
    <property type="match status" value="1"/>
</dbReference>
<protein>
    <submittedName>
        <fullName evidence="4">Cyclic nucleotide-binding domain-containing protein</fullName>
    </submittedName>
</protein>
<evidence type="ECO:0000313" key="5">
    <source>
        <dbReference type="Proteomes" id="UP000184191"/>
    </source>
</evidence>
<dbReference type="PANTHER" id="PTHR24567:SF68">
    <property type="entry name" value="DNA-BINDING TRANSCRIPTIONAL DUAL REGULATOR CRP"/>
    <property type="match status" value="1"/>
</dbReference>
<dbReference type="Proteomes" id="UP000184191">
    <property type="component" value="Unassembled WGS sequence"/>
</dbReference>
<dbReference type="OrthoDB" id="9786503at2"/>
<organism evidence="4 5">
    <name type="scientific">Roseovarius marisflavi</name>
    <dbReference type="NCBI Taxonomy" id="1054996"/>
    <lineage>
        <taxon>Bacteria</taxon>
        <taxon>Pseudomonadati</taxon>
        <taxon>Pseudomonadota</taxon>
        <taxon>Alphaproteobacteria</taxon>
        <taxon>Rhodobacterales</taxon>
        <taxon>Roseobacteraceae</taxon>
        <taxon>Roseovarius</taxon>
    </lineage>
</organism>
<dbReference type="Pfam" id="PF00027">
    <property type="entry name" value="cNMP_binding"/>
    <property type="match status" value="1"/>
</dbReference>
<dbReference type="PROSITE" id="PS00889">
    <property type="entry name" value="CNMP_BINDING_2"/>
    <property type="match status" value="1"/>
</dbReference>
<keyword evidence="2" id="KW-0472">Membrane</keyword>
<keyword evidence="5" id="KW-1185">Reference proteome</keyword>
<reference evidence="5" key="1">
    <citation type="submission" date="2016-11" db="EMBL/GenBank/DDBJ databases">
        <authorList>
            <person name="Varghese N."/>
            <person name="Submissions S."/>
        </authorList>
    </citation>
    <scope>NUCLEOTIDE SEQUENCE [LARGE SCALE GENOMIC DNA]</scope>
    <source>
        <strain evidence="5">DSM 29327</strain>
    </source>
</reference>
<dbReference type="PANTHER" id="PTHR24567">
    <property type="entry name" value="CRP FAMILY TRANSCRIPTIONAL REGULATORY PROTEIN"/>
    <property type="match status" value="1"/>
</dbReference>
<dbReference type="CDD" id="cd00038">
    <property type="entry name" value="CAP_ED"/>
    <property type="match status" value="1"/>
</dbReference>
<accession>A0A1M6YRG2</accession>
<dbReference type="STRING" id="1054996.SAMN05444414_107153"/>
<evidence type="ECO:0000256" key="2">
    <source>
        <dbReference type="SAM" id="Phobius"/>
    </source>
</evidence>
<name>A0A1M6YRG2_9RHOB</name>
<dbReference type="InterPro" id="IPR018490">
    <property type="entry name" value="cNMP-bd_dom_sf"/>
</dbReference>
<dbReference type="InterPro" id="IPR000595">
    <property type="entry name" value="cNMP-bd_dom"/>
</dbReference>
<dbReference type="AlphaFoldDB" id="A0A1M6YRG2"/>
<dbReference type="InterPro" id="IPR014710">
    <property type="entry name" value="RmlC-like_jellyroll"/>
</dbReference>
<sequence length="236" mass="26155">MSLDWVMAQFAQYIGHWSELAGYLASVLVFLTFCMKTIVPLRVLAISSNIAFIVYAAAAGLMPVLLLHAALLPLNILRTMQQISLFRRVRRASIGSAKIEALVPFMTIKTYPKDTLLFRKGDVALKMCFLHKGQVLVPEIGKYLQPGTLFGEIGLFTPERTRTASATCSEDCEIYEISDDDLVQLCLQDPAFGLFLTKLIVARMSDNLTQSETSNDPITPSAWRAGTQQTPASFIE</sequence>
<dbReference type="SUPFAM" id="SSF51206">
    <property type="entry name" value="cAMP-binding domain-like"/>
    <property type="match status" value="1"/>
</dbReference>
<gene>
    <name evidence="4" type="ORF">SAMN05444414_107153</name>
</gene>
<keyword evidence="2" id="KW-0812">Transmembrane</keyword>
<dbReference type="InterPro" id="IPR018488">
    <property type="entry name" value="cNMP-bd_CS"/>
</dbReference>
<keyword evidence="2" id="KW-1133">Transmembrane helix</keyword>